<feature type="region of interest" description="Disordered" evidence="1">
    <location>
        <begin position="1"/>
        <end position="46"/>
    </location>
</feature>
<feature type="compositionally biased region" description="Basic and acidic residues" evidence="1">
    <location>
        <begin position="74"/>
        <end position="87"/>
    </location>
</feature>
<feature type="region of interest" description="Disordered" evidence="1">
    <location>
        <begin position="64"/>
        <end position="87"/>
    </location>
</feature>
<proteinExistence type="predicted"/>
<organism evidence="2 3">
    <name type="scientific">Streptomyces chartreusis</name>
    <dbReference type="NCBI Taxonomy" id="1969"/>
    <lineage>
        <taxon>Bacteria</taxon>
        <taxon>Bacillati</taxon>
        <taxon>Actinomycetota</taxon>
        <taxon>Actinomycetes</taxon>
        <taxon>Kitasatosporales</taxon>
        <taxon>Streptomycetaceae</taxon>
        <taxon>Streptomyces</taxon>
    </lineage>
</organism>
<dbReference type="EMBL" id="CP056041">
    <property type="protein sequence ID" value="QKZ16798.1"/>
    <property type="molecule type" value="Genomic_DNA"/>
</dbReference>
<sequence length="87" mass="9440">MNIPARGDRSAATRRSWSWPGVPEPLETVSHAAPAPDLGDFPPAPAEGLTTLAGLVREILTRPLCQAPRSRRTGPREHIDPTEGRRP</sequence>
<evidence type="ECO:0000256" key="1">
    <source>
        <dbReference type="SAM" id="MobiDB-lite"/>
    </source>
</evidence>
<name>A0A7H8T1C2_STRCX</name>
<feature type="compositionally biased region" description="Basic and acidic residues" evidence="1">
    <location>
        <begin position="1"/>
        <end position="11"/>
    </location>
</feature>
<dbReference type="AlphaFoldDB" id="A0A7H8T1C2"/>
<evidence type="ECO:0000313" key="2">
    <source>
        <dbReference type="EMBL" id="QKZ16798.1"/>
    </source>
</evidence>
<gene>
    <name evidence="2" type="ORF">HUT05_05075</name>
</gene>
<reference evidence="2 3" key="1">
    <citation type="submission" date="2020-06" db="EMBL/GenBank/DDBJ databases">
        <title>Genome mining for natural products.</title>
        <authorList>
            <person name="Zhang B."/>
            <person name="Shi J."/>
            <person name="Ge H."/>
        </authorList>
    </citation>
    <scope>NUCLEOTIDE SEQUENCE [LARGE SCALE GENOMIC DNA]</scope>
    <source>
        <strain evidence="2 3">NA02069</strain>
    </source>
</reference>
<protein>
    <submittedName>
        <fullName evidence="2">Uncharacterized protein</fullName>
    </submittedName>
</protein>
<accession>A0A7H8T1C2</accession>
<keyword evidence="3" id="KW-1185">Reference proteome</keyword>
<dbReference type="Proteomes" id="UP000509418">
    <property type="component" value="Chromosome"/>
</dbReference>
<evidence type="ECO:0000313" key="3">
    <source>
        <dbReference type="Proteomes" id="UP000509418"/>
    </source>
</evidence>
<dbReference type="RefSeq" id="WP_176574327.1">
    <property type="nucleotide sequence ID" value="NZ_CBDRGH010000019.1"/>
</dbReference>